<sequence>MFGISHIESSSTISLAATQTAENNSAAINTVRNDLQQSSSLLTGMTMLAGGVIGLGLCSVFNVESSKLTAVVAGGGAIIGAALGRLYTGGSENENTHVDPATRSSTDPNTKVDPATRSSTDSNTRNLALEQTSAARALLREPDFITEHQLSKTAEGLYNLANSLNVEDKSALFNRLIGEEGSLKGKSAEQAMEVLHRVMSKSEHVTVMDRTAVIALSGDLGALFADTGATTGVKGRTVEQEETIRNETLKQFPNMKTDIETSKVFADSKKVGPNKKQERSRTEEKHERTGIHDYGKTSDNRAKIKNASEPGEKNYIAPMSPQKALISNSRVKNTTEPFMGHMSGSPHEIVTTMKVLSKDDSAVTSRSQASRVALSNAFLIGNGLHSALETLEASMKLTTPFSYTKAGQEQYDNDKSQEGLQQRSFFTDTRKGIEPNDPQSGDMGAIAYEDAATKIVVDGMKGFTQN</sequence>
<dbReference type="AlphaFoldDB" id="D4ZKM1"/>
<dbReference type="RefSeq" id="WP_013051525.1">
    <property type="nucleotide sequence ID" value="NC_014012.1"/>
</dbReference>
<dbReference type="KEGG" id="svo:SVI_2249"/>
<evidence type="ECO:0000256" key="2">
    <source>
        <dbReference type="SAM" id="Phobius"/>
    </source>
</evidence>
<feature type="region of interest" description="Disordered" evidence="1">
    <location>
        <begin position="268"/>
        <end position="300"/>
    </location>
</feature>
<feature type="region of interest" description="Disordered" evidence="1">
    <location>
        <begin position="91"/>
        <end position="124"/>
    </location>
</feature>
<evidence type="ECO:0000313" key="4">
    <source>
        <dbReference type="Proteomes" id="UP000002350"/>
    </source>
</evidence>
<dbReference type="OrthoDB" id="6905661at2"/>
<keyword evidence="2" id="KW-0812">Transmembrane</keyword>
<dbReference type="Proteomes" id="UP000002350">
    <property type="component" value="Chromosome"/>
</dbReference>
<evidence type="ECO:0000256" key="1">
    <source>
        <dbReference type="SAM" id="MobiDB-lite"/>
    </source>
</evidence>
<dbReference type="HOGENOM" id="CLU_586469_0_0_6"/>
<evidence type="ECO:0000313" key="3">
    <source>
        <dbReference type="EMBL" id="BAJ02220.1"/>
    </source>
</evidence>
<organism evidence="3 4">
    <name type="scientific">Shewanella violacea (strain JCM 10179 / CIP 106290 / LMG 19151 / DSS12)</name>
    <dbReference type="NCBI Taxonomy" id="637905"/>
    <lineage>
        <taxon>Bacteria</taxon>
        <taxon>Pseudomonadati</taxon>
        <taxon>Pseudomonadota</taxon>
        <taxon>Gammaproteobacteria</taxon>
        <taxon>Alteromonadales</taxon>
        <taxon>Shewanellaceae</taxon>
        <taxon>Shewanella</taxon>
    </lineage>
</organism>
<dbReference type="eggNOG" id="ENOG5033XKM">
    <property type="taxonomic scope" value="Bacteria"/>
</dbReference>
<keyword evidence="4" id="KW-1185">Reference proteome</keyword>
<dbReference type="STRING" id="637905.SVI_2249"/>
<gene>
    <name evidence="3" type="ordered locus">SVI_2249</name>
</gene>
<reference evidence="4" key="1">
    <citation type="journal article" date="2010" name="Mol. Biosyst.">
        <title>Complete genome sequence and comparative analysis of Shewanella violacea, a psychrophilic and piezophilic bacterium from deep sea floor sediments.</title>
        <authorList>
            <person name="Aono E."/>
            <person name="Baba T."/>
            <person name="Ara T."/>
            <person name="Nishi T."/>
            <person name="Nakamichi T."/>
            <person name="Inamoto E."/>
            <person name="Toyonaga H."/>
            <person name="Hasegawa M."/>
            <person name="Takai Y."/>
            <person name="Okumura Y."/>
            <person name="Baba M."/>
            <person name="Tomita M."/>
            <person name="Kato C."/>
            <person name="Oshima T."/>
            <person name="Nakasone K."/>
            <person name="Mori H."/>
        </authorList>
    </citation>
    <scope>NUCLEOTIDE SEQUENCE [LARGE SCALE GENOMIC DNA]</scope>
    <source>
        <strain evidence="4">JCM 10179 / CIP 106290 / LMG 19151 / DSS12</strain>
    </source>
</reference>
<keyword evidence="2" id="KW-1133">Transmembrane helix</keyword>
<protein>
    <submittedName>
        <fullName evidence="3">Uncharacterized protein</fullName>
    </submittedName>
</protein>
<feature type="transmembrane region" description="Helical" evidence="2">
    <location>
        <begin position="68"/>
        <end position="87"/>
    </location>
</feature>
<feature type="transmembrane region" description="Helical" evidence="2">
    <location>
        <begin position="41"/>
        <end position="61"/>
    </location>
</feature>
<accession>D4ZKM1</accession>
<proteinExistence type="predicted"/>
<name>D4ZKM1_SHEVD</name>
<dbReference type="EMBL" id="AP011177">
    <property type="protein sequence ID" value="BAJ02220.1"/>
    <property type="molecule type" value="Genomic_DNA"/>
</dbReference>
<keyword evidence="2" id="KW-0472">Membrane</keyword>